<protein>
    <recommendedName>
        <fullName evidence="3">Calcium-binding protein</fullName>
    </recommendedName>
</protein>
<comment type="caution">
    <text evidence="1">The sequence shown here is derived from an EMBL/GenBank/DDBJ whole genome shotgun (WGS) entry which is preliminary data.</text>
</comment>
<evidence type="ECO:0008006" key="3">
    <source>
        <dbReference type="Google" id="ProtNLM"/>
    </source>
</evidence>
<proteinExistence type="predicted"/>
<dbReference type="OrthoDB" id="5242130at2"/>
<keyword evidence="2" id="KW-1185">Reference proteome</keyword>
<name>A0A5R9J7H3_9PROT</name>
<dbReference type="AlphaFoldDB" id="A0A5R9J7H3"/>
<dbReference type="EMBL" id="VCDI01000002">
    <property type="protein sequence ID" value="TLU72929.1"/>
    <property type="molecule type" value="Genomic_DNA"/>
</dbReference>
<organism evidence="1 2">
    <name type="scientific">Lichenicoccus roseus</name>
    <dbReference type="NCBI Taxonomy" id="2683649"/>
    <lineage>
        <taxon>Bacteria</taxon>
        <taxon>Pseudomonadati</taxon>
        <taxon>Pseudomonadota</taxon>
        <taxon>Alphaproteobacteria</taxon>
        <taxon>Acetobacterales</taxon>
        <taxon>Acetobacteraceae</taxon>
        <taxon>Lichenicoccus</taxon>
    </lineage>
</organism>
<gene>
    <name evidence="1" type="ORF">FE263_05600</name>
</gene>
<reference evidence="1 2" key="1">
    <citation type="submission" date="2019-05" db="EMBL/GenBank/DDBJ databases">
        <authorList>
            <person name="Pankratov T."/>
            <person name="Grouzdev D."/>
        </authorList>
    </citation>
    <scope>NUCLEOTIDE SEQUENCE [LARGE SCALE GENOMIC DNA]</scope>
    <source>
        <strain evidence="1 2">KEBCLARHB70R</strain>
    </source>
</reference>
<evidence type="ECO:0000313" key="1">
    <source>
        <dbReference type="EMBL" id="TLU72929.1"/>
    </source>
</evidence>
<evidence type="ECO:0000313" key="2">
    <source>
        <dbReference type="Proteomes" id="UP000305654"/>
    </source>
</evidence>
<sequence length="748" mass="70549">MTAHILFGVTSAAGLTLWSTDDNGPGAVSLGVSIAAAFDPVRVGTTTLFIGGIKGVPSLFGTDGTLAGTAPVTLSAGAKLTVTAIAAFGGQAAIATTGAGGAGSLWLSNGITSRCIETGLLVSGLFAIGGTLYFTGQTMAGGVASRRLYSSDGTVSGTHQITSGSTPLAPDTIAALPGGLVLVRNGVDGSLWAVANGTASRIMPAAAGTSEGTGGLVSLAGVALFSITDSTWGTVSPGAMTLWRSDGTAAGTRQIVTTAAGFESIGPLVPVAVGAGVALFAATDGKGVAGLWSTDGVKAILIGHYAGVQDITAFGSQVAFSALDAAGHPQLWISDGTAAGTHVVLPAGAAASGLAPLGLFDYSGMIGFTGTDSSGHASLWLGDGTTAGTAAVASASGASFQSATEAVAGSGSVVRLDSLHSATYVALDGDTVRGGVDAASVQAPAGNVSVIGGSGALTFTGGSGTSTVIGGSGATTLNGGSGGGMFTAGRAGGSVLAASGGNTTLTGGGALDRLFGAGSGSTTLVAGQGRETLVGGGGSSVFLGGTSAPAMIYAGAGAATVQEQGGGDTIMGGAGTLQVIGSAGHGEAVFAGSGATTISGSLGGADTITGGSGALLVNGRGSNMLVVGGSGSTQVAAGSAAALVYQGRGAMTVGAGSGWLEIVAGAGAATINAGSGGLLIEVTKGSAGGSDVVSGFNPAIDRISLFGYGAADLHLHVASGSSTLSVSDGTTITLLGVANLGSAIERAG</sequence>
<accession>A0A5R9J7H3</accession>
<dbReference type="Proteomes" id="UP000305654">
    <property type="component" value="Unassembled WGS sequence"/>
</dbReference>
<dbReference type="RefSeq" id="WP_138325003.1">
    <property type="nucleotide sequence ID" value="NZ_VCDI01000002.1"/>
</dbReference>